<evidence type="ECO:0000313" key="3">
    <source>
        <dbReference type="EMBL" id="KAK4252691.1"/>
    </source>
</evidence>
<reference evidence="3" key="1">
    <citation type="submission" date="2023-10" db="EMBL/GenBank/DDBJ databases">
        <title>Chromosome-level genome of the transformable northern wattle, Acacia crassicarpa.</title>
        <authorList>
            <person name="Massaro I."/>
            <person name="Sinha N.R."/>
            <person name="Poethig S."/>
            <person name="Leichty A.R."/>
        </authorList>
    </citation>
    <scope>NUCLEOTIDE SEQUENCE</scope>
    <source>
        <strain evidence="3">Acra3RX</strain>
        <tissue evidence="3">Leaf</tissue>
    </source>
</reference>
<evidence type="ECO:0000256" key="1">
    <source>
        <dbReference type="SAM" id="Coils"/>
    </source>
</evidence>
<feature type="compositionally biased region" description="Pro residues" evidence="2">
    <location>
        <begin position="77"/>
        <end position="90"/>
    </location>
</feature>
<dbReference type="Proteomes" id="UP001293593">
    <property type="component" value="Unassembled WGS sequence"/>
</dbReference>
<name>A0AAE1IM65_9FABA</name>
<dbReference type="InterPro" id="IPR044952">
    <property type="entry name" value="SUV2"/>
</dbReference>
<proteinExistence type="predicted"/>
<feature type="coiled-coil region" evidence="1">
    <location>
        <begin position="155"/>
        <end position="196"/>
    </location>
</feature>
<gene>
    <name evidence="3" type="ORF">QN277_014435</name>
</gene>
<dbReference type="GO" id="GO:0006974">
    <property type="term" value="P:DNA damage response"/>
    <property type="evidence" value="ECO:0007669"/>
    <property type="project" value="InterPro"/>
</dbReference>
<dbReference type="PANTHER" id="PTHR35761">
    <property type="entry name" value="ATR INTERACTING PROTEIN"/>
    <property type="match status" value="1"/>
</dbReference>
<evidence type="ECO:0000256" key="2">
    <source>
        <dbReference type="SAM" id="MobiDB-lite"/>
    </source>
</evidence>
<feature type="compositionally biased region" description="Polar residues" evidence="2">
    <location>
        <begin position="124"/>
        <end position="136"/>
    </location>
</feature>
<organism evidence="3 4">
    <name type="scientific">Acacia crassicarpa</name>
    <name type="common">northern wattle</name>
    <dbReference type="NCBI Taxonomy" id="499986"/>
    <lineage>
        <taxon>Eukaryota</taxon>
        <taxon>Viridiplantae</taxon>
        <taxon>Streptophyta</taxon>
        <taxon>Embryophyta</taxon>
        <taxon>Tracheophyta</taxon>
        <taxon>Spermatophyta</taxon>
        <taxon>Magnoliopsida</taxon>
        <taxon>eudicotyledons</taxon>
        <taxon>Gunneridae</taxon>
        <taxon>Pentapetalae</taxon>
        <taxon>rosids</taxon>
        <taxon>fabids</taxon>
        <taxon>Fabales</taxon>
        <taxon>Fabaceae</taxon>
        <taxon>Caesalpinioideae</taxon>
        <taxon>mimosoid clade</taxon>
        <taxon>Acacieae</taxon>
        <taxon>Acacia</taxon>
    </lineage>
</organism>
<dbReference type="EMBL" id="JAWXYG010000022">
    <property type="protein sequence ID" value="KAK4252691.1"/>
    <property type="molecule type" value="Genomic_DNA"/>
</dbReference>
<dbReference type="AlphaFoldDB" id="A0AAE1IM65"/>
<comment type="caution">
    <text evidence="3">The sequence shown here is derived from an EMBL/GenBank/DDBJ whole genome shotgun (WGS) entry which is preliminary data.</text>
</comment>
<accession>A0AAE1IM65</accession>
<sequence>MDDSEDVFEVPAKKEEDNVFEVPAKKEEDNVFEVPAKKEEDVFEVWEDGFLDEVIQGAERALSAIGKPSSNSSDSHNPPPPATSHAPPQPTQSRHHQLQRPLHSVAATSSDIDVSFSPPRELSQRSSDFDSFQHSPSGPAKSLSLAVAPTLRRLDKDKDNEIERLKRELGQASKQLALLKKECLELKKERDKKGEQLKFVALKNEGENGQANHSKSINTEWRNLAPDHHGISRKIQNRESSKVQAVAEPSYKATGVQTDIDTQKEAQNILNDEVPASLELSEKLLAIWGSSGEQKLGSNVISRLLVGCQRDFHILFGLMPINLPSKITTKFLTDRSSSGVPLQYIKDCFHTPEATKVSQLYHMLTKIAEGTAVLETLFEPLLDLCSVKNVVVVHSSLCILHTYLKLLLELENDSGRRDNVLVEGVCVESKVVDSCGLEDVRNGKLSCLHTNETSHAGCNQAQPELIYAEILRKRRCWNHRNSLQPEVNWVYLFEAMHHIAMKMTEDSVRVEAVSTMNLILQRSNAYTDRERFEQKMAFDTISRLLKRDVGLRVKQHALRLLYLLLNCPKLLVNFCCGCKEGECASAVDDNASTSGSLKFNSILQGLADCVASHGSGLQELKLRRNAILVLAFLASSGKSGFDIFIGHRLSRGAIYLLLILQVLVSQVDQEDKAGEELPEIFRERTFLMREILILLNRLVSSPSYSAIVLRVLTSTRDMASLTIDVANRLSKKCKTLNGRDNMVNHTRETEIVDLGRVFKKRVFTYLGDDS</sequence>
<dbReference type="PANTHER" id="PTHR35761:SF1">
    <property type="entry name" value="PROTEIN SENSITIVE TO UV 2"/>
    <property type="match status" value="1"/>
</dbReference>
<feature type="region of interest" description="Disordered" evidence="2">
    <location>
        <begin position="61"/>
        <end position="144"/>
    </location>
</feature>
<keyword evidence="1" id="KW-0175">Coiled coil</keyword>
<protein>
    <submittedName>
        <fullName evidence="3">Uncharacterized protein</fullName>
    </submittedName>
</protein>
<keyword evidence="4" id="KW-1185">Reference proteome</keyword>
<evidence type="ECO:0000313" key="4">
    <source>
        <dbReference type="Proteomes" id="UP001293593"/>
    </source>
</evidence>